<feature type="transmembrane region" description="Helical" evidence="1">
    <location>
        <begin position="388"/>
        <end position="407"/>
    </location>
</feature>
<protein>
    <submittedName>
        <fullName evidence="2">Uncharacterized protein</fullName>
    </submittedName>
</protein>
<dbReference type="Proteomes" id="UP001501470">
    <property type="component" value="Unassembled WGS sequence"/>
</dbReference>
<name>A0ABN2D554_9ACTN</name>
<keyword evidence="3" id="KW-1185">Reference proteome</keyword>
<evidence type="ECO:0000313" key="2">
    <source>
        <dbReference type="EMBL" id="GAA1569952.1"/>
    </source>
</evidence>
<evidence type="ECO:0000256" key="1">
    <source>
        <dbReference type="SAM" id="Phobius"/>
    </source>
</evidence>
<feature type="transmembrane region" description="Helical" evidence="1">
    <location>
        <begin position="221"/>
        <end position="239"/>
    </location>
</feature>
<feature type="transmembrane region" description="Helical" evidence="1">
    <location>
        <begin position="365"/>
        <end position="382"/>
    </location>
</feature>
<reference evidence="2 3" key="1">
    <citation type="journal article" date="2019" name="Int. J. Syst. Evol. Microbiol.">
        <title>The Global Catalogue of Microorganisms (GCM) 10K type strain sequencing project: providing services to taxonomists for standard genome sequencing and annotation.</title>
        <authorList>
            <consortium name="The Broad Institute Genomics Platform"/>
            <consortium name="The Broad Institute Genome Sequencing Center for Infectious Disease"/>
            <person name="Wu L."/>
            <person name="Ma J."/>
        </authorList>
    </citation>
    <scope>NUCLEOTIDE SEQUENCE [LARGE SCALE GENOMIC DNA]</scope>
    <source>
        <strain evidence="2 3">JCM 15933</strain>
    </source>
</reference>
<gene>
    <name evidence="2" type="ORF">GCM10009827_109690</name>
</gene>
<feature type="transmembrane region" description="Helical" evidence="1">
    <location>
        <begin position="478"/>
        <end position="498"/>
    </location>
</feature>
<feature type="transmembrane region" description="Helical" evidence="1">
    <location>
        <begin position="284"/>
        <end position="305"/>
    </location>
</feature>
<comment type="caution">
    <text evidence="2">The sequence shown here is derived from an EMBL/GenBank/DDBJ whole genome shotgun (WGS) entry which is preliminary data.</text>
</comment>
<feature type="transmembrane region" description="Helical" evidence="1">
    <location>
        <begin position="312"/>
        <end position="331"/>
    </location>
</feature>
<feature type="transmembrane region" description="Helical" evidence="1">
    <location>
        <begin position="728"/>
        <end position="750"/>
    </location>
</feature>
<feature type="transmembrane region" description="Helical" evidence="1">
    <location>
        <begin position="771"/>
        <end position="803"/>
    </location>
</feature>
<dbReference type="EMBL" id="BAAAQD010000043">
    <property type="protein sequence ID" value="GAA1569952.1"/>
    <property type="molecule type" value="Genomic_DNA"/>
</dbReference>
<accession>A0ABN2D554</accession>
<sequence>MKPPRLGVLLLVFGLAALSWLGHVVVNAEPVVLFASRLGSYEVPQWARDQEQPWRELVMDVAISGRAERLDIRVSYELRVWAEDPLLSLVNQGKVDGQDLGRFLAYGPVNTPVTVERSDGGDTAKLHFGYVGTNSPRLFLGDEPSIENLAADHVDRWLTVRTDDVVISHLVPEPVAQQPRFAYFAGQPQPVSITLANDVPAPSEAADARLSELVDSDVGVWRQWLVWFLVTTAPFLLLARARPWLSCFADAARTADAARIAGLLGMTLGVVAALASVGSHYLPFGVGTSAGLVVLIVIAGLAPALRRPPVHAARTGGGAVLATLAVLAGFAVGVAQWLLLLLLMALAAGVARAGIALVGGDRNRAFTAVVWTAGIAMALGLVERLFDLPFTVVLLAANLIAAFAVVAMSQARSAWLRLAATLSCGVVTMPVVELFVDPRRFLTFYGGGEYVLPQIARLLAVGAGVGVIVFLRRTGRAGAALGSPMVLTATLVLLLFATTDPFPFSWLHLPATGWLWLAWLWAVPAARRGRAVRLADVDAKRHRKLVGAETRRRLAEASAHDLYRKTRARLGTPEVQLREYDDAQHALDNVAQLPVPSHAITSLDALCTGGGATPWRNAVRAVSYATPVAALLVGYELFALAAPDSGAAAMRERTVADLVELFAHMARWFVYALLFGFLYPLLRGDGPVTKAAAFVVALLGVELLPIFDLSGRSGAESSVLTPASGREVLLALLIRLGQLVMFFGVLSLLWERWLARAAGYSWDRVRNVRSARALVAPVGTVVIAGLTTAATALAGAAVVALLATGPGPSTDPGTRSTSGATP</sequence>
<feature type="transmembrane region" description="Helical" evidence="1">
    <location>
        <begin position="504"/>
        <end position="523"/>
    </location>
</feature>
<keyword evidence="1" id="KW-1133">Transmembrane helix</keyword>
<feature type="transmembrane region" description="Helical" evidence="1">
    <location>
        <begin position="661"/>
        <end position="679"/>
    </location>
</feature>
<proteinExistence type="predicted"/>
<feature type="transmembrane region" description="Helical" evidence="1">
    <location>
        <begin position="452"/>
        <end position="471"/>
    </location>
</feature>
<keyword evidence="1" id="KW-0812">Transmembrane</keyword>
<evidence type="ECO:0000313" key="3">
    <source>
        <dbReference type="Proteomes" id="UP001501470"/>
    </source>
</evidence>
<feature type="transmembrane region" description="Helical" evidence="1">
    <location>
        <begin position="337"/>
        <end position="358"/>
    </location>
</feature>
<feature type="transmembrane region" description="Helical" evidence="1">
    <location>
        <begin position="621"/>
        <end position="641"/>
    </location>
</feature>
<keyword evidence="1" id="KW-0472">Membrane</keyword>
<feature type="transmembrane region" description="Helical" evidence="1">
    <location>
        <begin position="414"/>
        <end position="432"/>
    </location>
</feature>
<organism evidence="2 3">
    <name type="scientific">Dactylosporangium maewongense</name>
    <dbReference type="NCBI Taxonomy" id="634393"/>
    <lineage>
        <taxon>Bacteria</taxon>
        <taxon>Bacillati</taxon>
        <taxon>Actinomycetota</taxon>
        <taxon>Actinomycetes</taxon>
        <taxon>Micromonosporales</taxon>
        <taxon>Micromonosporaceae</taxon>
        <taxon>Dactylosporangium</taxon>
    </lineage>
</organism>
<feature type="transmembrane region" description="Helical" evidence="1">
    <location>
        <begin position="260"/>
        <end position="278"/>
    </location>
</feature>
<feature type="transmembrane region" description="Helical" evidence="1">
    <location>
        <begin position="691"/>
        <end position="708"/>
    </location>
</feature>